<dbReference type="SUPFAM" id="SSF55729">
    <property type="entry name" value="Acyl-CoA N-acyltransferases (Nat)"/>
    <property type="match status" value="1"/>
</dbReference>
<dbReference type="PANTHER" id="PTHR43792:SF1">
    <property type="entry name" value="N-ACETYLTRANSFERASE DOMAIN-CONTAINING PROTEIN"/>
    <property type="match status" value="1"/>
</dbReference>
<dbReference type="GO" id="GO:0016747">
    <property type="term" value="F:acyltransferase activity, transferring groups other than amino-acyl groups"/>
    <property type="evidence" value="ECO:0007669"/>
    <property type="project" value="InterPro"/>
</dbReference>
<name>A0A449BKG2_9MOLU</name>
<dbReference type="InterPro" id="IPR000182">
    <property type="entry name" value="GNAT_dom"/>
</dbReference>
<organism evidence="2 3">
    <name type="scientific">Acholeplasma hippikon</name>
    <dbReference type="NCBI Taxonomy" id="264636"/>
    <lineage>
        <taxon>Bacteria</taxon>
        <taxon>Bacillati</taxon>
        <taxon>Mycoplasmatota</taxon>
        <taxon>Mollicutes</taxon>
        <taxon>Acholeplasmatales</taxon>
        <taxon>Acholeplasmataceae</taxon>
        <taxon>Acholeplasma</taxon>
    </lineage>
</organism>
<dbReference type="PANTHER" id="PTHR43792">
    <property type="entry name" value="GNAT FAMILY, PUTATIVE (AFU_ORTHOLOGUE AFUA_3G00765)-RELATED-RELATED"/>
    <property type="match status" value="1"/>
</dbReference>
<proteinExistence type="predicted"/>
<dbReference type="RefSeq" id="WP_035368457.1">
    <property type="nucleotide sequence ID" value="NZ_LR215050.1"/>
</dbReference>
<reference evidence="2 3" key="1">
    <citation type="submission" date="2019-01" db="EMBL/GenBank/DDBJ databases">
        <authorList>
            <consortium name="Pathogen Informatics"/>
        </authorList>
    </citation>
    <scope>NUCLEOTIDE SEQUENCE [LARGE SCALE GENOMIC DNA]</scope>
    <source>
        <strain evidence="2 3">NCTC10172</strain>
    </source>
</reference>
<evidence type="ECO:0000259" key="1">
    <source>
        <dbReference type="PROSITE" id="PS51186"/>
    </source>
</evidence>
<protein>
    <submittedName>
        <fullName evidence="2">Predicted acetyltransferase</fullName>
    </submittedName>
</protein>
<accession>A0A449BKG2</accession>
<dbReference type="InterPro" id="IPR051531">
    <property type="entry name" value="N-acetyltransferase"/>
</dbReference>
<dbReference type="STRING" id="1408416.GCA_000702765_00289"/>
<dbReference type="EMBL" id="LR215050">
    <property type="protein sequence ID" value="VEU82827.1"/>
    <property type="molecule type" value="Genomic_DNA"/>
</dbReference>
<gene>
    <name evidence="2" type="ORF">NCTC10172_00851</name>
</gene>
<dbReference type="InterPro" id="IPR016181">
    <property type="entry name" value="Acyl_CoA_acyltransferase"/>
</dbReference>
<keyword evidence="2" id="KW-0808">Transferase</keyword>
<dbReference type="Pfam" id="PF13302">
    <property type="entry name" value="Acetyltransf_3"/>
    <property type="match status" value="1"/>
</dbReference>
<dbReference type="Proteomes" id="UP000290909">
    <property type="component" value="Chromosome"/>
</dbReference>
<keyword evidence="3" id="KW-1185">Reference proteome</keyword>
<dbReference type="AlphaFoldDB" id="A0A449BKG2"/>
<dbReference type="CDD" id="cd04301">
    <property type="entry name" value="NAT_SF"/>
    <property type="match status" value="1"/>
</dbReference>
<evidence type="ECO:0000313" key="3">
    <source>
        <dbReference type="Proteomes" id="UP000290909"/>
    </source>
</evidence>
<sequence length="174" mass="20200">MKLHTERLTLVPLGIKYLESTHEYSSDKDVTKYMFFHNENIETTAAFLIGVDLAWNQFPITYYEFAILFENKHVGAISLYIEDDRAEIGWILNKKYWNRGIISEAAFKMVEFAKSLGLKKLTANCDSENIASYKVMEKIGMKRVSDSGKRKNFHADVETIEYQYEMDLGNKCLL</sequence>
<dbReference type="PROSITE" id="PS51186">
    <property type="entry name" value="GNAT"/>
    <property type="match status" value="1"/>
</dbReference>
<dbReference type="Gene3D" id="3.40.630.30">
    <property type="match status" value="1"/>
</dbReference>
<feature type="domain" description="N-acetyltransferase" evidence="1">
    <location>
        <begin position="15"/>
        <end position="167"/>
    </location>
</feature>
<evidence type="ECO:0000313" key="2">
    <source>
        <dbReference type="EMBL" id="VEU82827.1"/>
    </source>
</evidence>
<dbReference type="KEGG" id="ahk:NCTC10172_00851"/>